<evidence type="ECO:0008006" key="5">
    <source>
        <dbReference type="Google" id="ProtNLM"/>
    </source>
</evidence>
<feature type="compositionally biased region" description="Basic and acidic residues" evidence="1">
    <location>
        <begin position="288"/>
        <end position="306"/>
    </location>
</feature>
<protein>
    <recommendedName>
        <fullName evidence="5">60S ribosomal protein L34</fullName>
    </recommendedName>
</protein>
<keyword evidence="2" id="KW-0472">Membrane</keyword>
<keyword evidence="2" id="KW-0812">Transmembrane</keyword>
<feature type="transmembrane region" description="Helical" evidence="2">
    <location>
        <begin position="95"/>
        <end position="118"/>
    </location>
</feature>
<feature type="non-terminal residue" evidence="3">
    <location>
        <position position="1"/>
    </location>
</feature>
<sequence length="349" mass="38641">MVYFHSSISVCNSSVDQPMANSLDFGAKSRHRKTPNSPQAPPCRRSRSAVADVVIFAAVVAALGFLLFPYAQIVASESVKIGVVIVNLVKEEVSVAPWVYMFIGVSITFAALTTWVLVACTTRKCGNPNCKGLRKAAEFDIQLETEDCVKNSPSLAKDGGVKKGLFKLPCDHHRELEAELKKMAPPNGRAVLVLRARCGCSVGRLEVPGPKKNRKIKKRLALLGEVACDILNRYRYVKSISIGYVKQNEVSLMDNWRDNMQFSDGITNRFLQCSLIFTVIEEEREGGVEEREVGREMEREMSEKKEGRKRSVKEGGGRCNINKALTESDTPILERGAEIPAVAEQAFED</sequence>
<dbReference type="STRING" id="157652.A0A371EV22"/>
<gene>
    <name evidence="3" type="ORF">CR513_51029</name>
</gene>
<proteinExistence type="predicted"/>
<keyword evidence="4" id="KW-1185">Reference proteome</keyword>
<feature type="transmembrane region" description="Helical" evidence="2">
    <location>
        <begin position="53"/>
        <end position="75"/>
    </location>
</feature>
<comment type="caution">
    <text evidence="3">The sequence shown here is derived from an EMBL/GenBank/DDBJ whole genome shotgun (WGS) entry which is preliminary data.</text>
</comment>
<dbReference type="PANTHER" id="PTHR46996">
    <property type="entry name" value="OS05G0488500 PROTEIN"/>
    <property type="match status" value="1"/>
</dbReference>
<accession>A0A371EV22</accession>
<evidence type="ECO:0000313" key="4">
    <source>
        <dbReference type="Proteomes" id="UP000257109"/>
    </source>
</evidence>
<evidence type="ECO:0000313" key="3">
    <source>
        <dbReference type="EMBL" id="RDX69809.1"/>
    </source>
</evidence>
<evidence type="ECO:0000256" key="2">
    <source>
        <dbReference type="SAM" id="Phobius"/>
    </source>
</evidence>
<organism evidence="3 4">
    <name type="scientific">Mucuna pruriens</name>
    <name type="common">Velvet bean</name>
    <name type="synonym">Dolichos pruriens</name>
    <dbReference type="NCBI Taxonomy" id="157652"/>
    <lineage>
        <taxon>Eukaryota</taxon>
        <taxon>Viridiplantae</taxon>
        <taxon>Streptophyta</taxon>
        <taxon>Embryophyta</taxon>
        <taxon>Tracheophyta</taxon>
        <taxon>Spermatophyta</taxon>
        <taxon>Magnoliopsida</taxon>
        <taxon>eudicotyledons</taxon>
        <taxon>Gunneridae</taxon>
        <taxon>Pentapetalae</taxon>
        <taxon>rosids</taxon>
        <taxon>fabids</taxon>
        <taxon>Fabales</taxon>
        <taxon>Fabaceae</taxon>
        <taxon>Papilionoideae</taxon>
        <taxon>50 kb inversion clade</taxon>
        <taxon>NPAAA clade</taxon>
        <taxon>indigoferoid/millettioid clade</taxon>
        <taxon>Phaseoleae</taxon>
        <taxon>Mucuna</taxon>
    </lineage>
</organism>
<feature type="region of interest" description="Disordered" evidence="1">
    <location>
        <begin position="288"/>
        <end position="322"/>
    </location>
</feature>
<dbReference type="EMBL" id="QJKJ01011954">
    <property type="protein sequence ID" value="RDX69809.1"/>
    <property type="molecule type" value="Genomic_DNA"/>
</dbReference>
<dbReference type="PANTHER" id="PTHR46996:SF4">
    <property type="entry name" value="RIBOSOMAL PROTEIN L34E SUPERFAMILY PROTEIN"/>
    <property type="match status" value="1"/>
</dbReference>
<reference evidence="3" key="1">
    <citation type="submission" date="2018-05" db="EMBL/GenBank/DDBJ databases">
        <title>Draft genome of Mucuna pruriens seed.</title>
        <authorList>
            <person name="Nnadi N.E."/>
            <person name="Vos R."/>
            <person name="Hasami M.H."/>
            <person name="Devisetty U.K."/>
            <person name="Aguiy J.C."/>
        </authorList>
    </citation>
    <scope>NUCLEOTIDE SEQUENCE [LARGE SCALE GENOMIC DNA]</scope>
    <source>
        <strain evidence="3">JCA_2017</strain>
    </source>
</reference>
<name>A0A371EV22_MUCPR</name>
<dbReference type="OrthoDB" id="1865221at2759"/>
<dbReference type="Proteomes" id="UP000257109">
    <property type="component" value="Unassembled WGS sequence"/>
</dbReference>
<keyword evidence="2" id="KW-1133">Transmembrane helix</keyword>
<evidence type="ECO:0000256" key="1">
    <source>
        <dbReference type="SAM" id="MobiDB-lite"/>
    </source>
</evidence>
<dbReference type="AlphaFoldDB" id="A0A371EV22"/>